<keyword evidence="4" id="KW-0472">Membrane</keyword>
<evidence type="ECO:0000256" key="4">
    <source>
        <dbReference type="SAM" id="Phobius"/>
    </source>
</evidence>
<feature type="region of interest" description="Disordered" evidence="3">
    <location>
        <begin position="264"/>
        <end position="305"/>
    </location>
</feature>
<evidence type="ECO:0000256" key="1">
    <source>
        <dbReference type="ARBA" id="ARBA00023012"/>
    </source>
</evidence>
<accession>A0AAE9SLB0</accession>
<proteinExistence type="predicted"/>
<protein>
    <submittedName>
        <fullName evidence="6">Hpt domain-containing protein</fullName>
    </submittedName>
</protein>
<keyword evidence="2" id="KW-0597">Phosphoprotein</keyword>
<dbReference type="Proteomes" id="UP001058687">
    <property type="component" value="Chromosome 1"/>
</dbReference>
<dbReference type="CDD" id="cd00088">
    <property type="entry name" value="HPT"/>
    <property type="match status" value="1"/>
</dbReference>
<keyword evidence="4" id="KW-1133">Transmembrane helix</keyword>
<keyword evidence="1" id="KW-0902">Two-component regulatory system</keyword>
<sequence length="449" mass="50232">MLQFKEGIRRSAWFLFAAWCVFAVGIWLQAQQTIRTISSVDELSSKIDEVRNIFNFELPYRAQHVDEVSLKLQLVYAVRLQLESEYSHRLGAPDLTQLFYLTDRFLEGARTFIGSDSELVALADQLHNSRESGINSLELRTMYYRLGAMVLEAMFSDAATSKDTYQELDFLFTASQGLDVKEQASFQRRLDQTSSVLAAHAQGSHLSNQLLNPELPNQLASVIGSLERKLTFYITFLTLVSGSLLAAYSWAVFAKKAPTSQAALTSVQEKGEPPHPSPVESGSEERKPAFVGQNEQETHADLLCPKEQNVMKPSGESVNTEDDAPSVNEPYIDIEKMLDSLSDDEDSVRMLLEVFIQDHTEDGTKLRVLLTEGKDKDQAQRIAHSLKGVSGSIGAMPLHYISGDIEALIKQGERVTDDKLDLLEQVLQETTLFADKVFNSENIREVLTD</sequence>
<feature type="transmembrane region" description="Helical" evidence="4">
    <location>
        <begin position="230"/>
        <end position="253"/>
    </location>
</feature>
<dbReference type="Pfam" id="PF01627">
    <property type="entry name" value="Hpt"/>
    <property type="match status" value="1"/>
</dbReference>
<evidence type="ECO:0000256" key="2">
    <source>
        <dbReference type="PROSITE-ProRule" id="PRU00110"/>
    </source>
</evidence>
<organism evidence="6 7">
    <name type="scientific">Vibrio campbellii</name>
    <dbReference type="NCBI Taxonomy" id="680"/>
    <lineage>
        <taxon>Bacteria</taxon>
        <taxon>Pseudomonadati</taxon>
        <taxon>Pseudomonadota</taxon>
        <taxon>Gammaproteobacteria</taxon>
        <taxon>Vibrionales</taxon>
        <taxon>Vibrionaceae</taxon>
        <taxon>Vibrio</taxon>
    </lineage>
</organism>
<feature type="transmembrane region" description="Helical" evidence="4">
    <location>
        <begin position="12"/>
        <end position="30"/>
    </location>
</feature>
<evidence type="ECO:0000256" key="3">
    <source>
        <dbReference type="SAM" id="MobiDB-lite"/>
    </source>
</evidence>
<dbReference type="Gene3D" id="1.20.120.160">
    <property type="entry name" value="HPT domain"/>
    <property type="match status" value="1"/>
</dbReference>
<dbReference type="EMBL" id="CP050467">
    <property type="protein sequence ID" value="UTZ27456.1"/>
    <property type="molecule type" value="Genomic_DNA"/>
</dbReference>
<reference evidence="6" key="1">
    <citation type="submission" date="2020-03" db="EMBL/GenBank/DDBJ databases">
        <title>Five strains of Vibrio campbellii isolated from Mariana Trench.</title>
        <authorList>
            <person name="Liang J."/>
            <person name="Zhang X.-H."/>
        </authorList>
    </citation>
    <scope>NUCLEOTIDE SEQUENCE</scope>
    <source>
        <strain evidence="6">LJC014</strain>
    </source>
</reference>
<dbReference type="PROSITE" id="PS50894">
    <property type="entry name" value="HPT"/>
    <property type="match status" value="1"/>
</dbReference>
<dbReference type="InterPro" id="IPR008207">
    <property type="entry name" value="Sig_transdc_His_kin_Hpt_dom"/>
</dbReference>
<name>A0AAE9SLB0_9VIBR</name>
<dbReference type="SUPFAM" id="SSF47226">
    <property type="entry name" value="Histidine-containing phosphotransfer domain, HPT domain"/>
    <property type="match status" value="1"/>
</dbReference>
<keyword evidence="4" id="KW-0812">Transmembrane</keyword>
<evidence type="ECO:0000259" key="5">
    <source>
        <dbReference type="PROSITE" id="PS50894"/>
    </source>
</evidence>
<feature type="modified residue" description="Phosphohistidine" evidence="2">
    <location>
        <position position="384"/>
    </location>
</feature>
<feature type="domain" description="HPt" evidence="5">
    <location>
        <begin position="344"/>
        <end position="440"/>
    </location>
</feature>
<dbReference type="GO" id="GO:0004672">
    <property type="term" value="F:protein kinase activity"/>
    <property type="evidence" value="ECO:0007669"/>
    <property type="project" value="UniProtKB-ARBA"/>
</dbReference>
<dbReference type="RefSeq" id="WP_255934822.1">
    <property type="nucleotide sequence ID" value="NZ_CP050467.1"/>
</dbReference>
<dbReference type="AlphaFoldDB" id="A0AAE9SLB0"/>
<evidence type="ECO:0000313" key="6">
    <source>
        <dbReference type="EMBL" id="UTZ27456.1"/>
    </source>
</evidence>
<evidence type="ECO:0000313" key="7">
    <source>
        <dbReference type="Proteomes" id="UP001058687"/>
    </source>
</evidence>
<dbReference type="GO" id="GO:0000160">
    <property type="term" value="P:phosphorelay signal transduction system"/>
    <property type="evidence" value="ECO:0007669"/>
    <property type="project" value="UniProtKB-KW"/>
</dbReference>
<gene>
    <name evidence="6" type="ORF">HB761_12310</name>
</gene>
<dbReference type="InterPro" id="IPR036641">
    <property type="entry name" value="HPT_dom_sf"/>
</dbReference>